<dbReference type="OrthoDB" id="1919407at2759"/>
<sequence length="115" mass="12824">MSSALYPSQTTGLLQSFRLYWYVCLRISGGPSSGSFEAITLIFSQNHQFITTLLSFEENNHEAHYSSSKHINVIEGSSKGSENYFLPLEEANSKQTILKLSRRVDPVFGDSGQSL</sequence>
<evidence type="ECO:0000313" key="2">
    <source>
        <dbReference type="Proteomes" id="UP000657918"/>
    </source>
</evidence>
<dbReference type="AlphaFoldDB" id="A0A835J5N4"/>
<reference evidence="1 2" key="1">
    <citation type="submission" date="2020-10" db="EMBL/GenBank/DDBJ databases">
        <title>Plant Genome Project.</title>
        <authorList>
            <person name="Zhang R.-G."/>
        </authorList>
    </citation>
    <scope>NUCLEOTIDE SEQUENCE [LARGE SCALE GENOMIC DNA]</scope>
    <source>
        <strain evidence="1">FAFU-HL-1</strain>
        <tissue evidence="1">Leaf</tissue>
    </source>
</reference>
<name>A0A835J5N4_9ROSI</name>
<gene>
    <name evidence="1" type="ORF">SADUNF_Sadunf18G0114600</name>
</gene>
<evidence type="ECO:0000313" key="1">
    <source>
        <dbReference type="EMBL" id="KAF9663018.1"/>
    </source>
</evidence>
<dbReference type="EMBL" id="JADGMS010000018">
    <property type="protein sequence ID" value="KAF9663018.1"/>
    <property type="molecule type" value="Genomic_DNA"/>
</dbReference>
<proteinExistence type="predicted"/>
<keyword evidence="2" id="KW-1185">Reference proteome</keyword>
<accession>A0A835J5N4</accession>
<comment type="caution">
    <text evidence="1">The sequence shown here is derived from an EMBL/GenBank/DDBJ whole genome shotgun (WGS) entry which is preliminary data.</text>
</comment>
<organism evidence="1 2">
    <name type="scientific">Salix dunnii</name>
    <dbReference type="NCBI Taxonomy" id="1413687"/>
    <lineage>
        <taxon>Eukaryota</taxon>
        <taxon>Viridiplantae</taxon>
        <taxon>Streptophyta</taxon>
        <taxon>Embryophyta</taxon>
        <taxon>Tracheophyta</taxon>
        <taxon>Spermatophyta</taxon>
        <taxon>Magnoliopsida</taxon>
        <taxon>eudicotyledons</taxon>
        <taxon>Gunneridae</taxon>
        <taxon>Pentapetalae</taxon>
        <taxon>rosids</taxon>
        <taxon>fabids</taxon>
        <taxon>Malpighiales</taxon>
        <taxon>Salicaceae</taxon>
        <taxon>Saliceae</taxon>
        <taxon>Salix</taxon>
    </lineage>
</organism>
<dbReference type="Proteomes" id="UP000657918">
    <property type="component" value="Unassembled WGS sequence"/>
</dbReference>
<protein>
    <submittedName>
        <fullName evidence="1">Uncharacterized protein</fullName>
    </submittedName>
</protein>